<dbReference type="Pfam" id="PF09084">
    <property type="entry name" value="NMT1"/>
    <property type="match status" value="1"/>
</dbReference>
<dbReference type="SUPFAM" id="SSF53850">
    <property type="entry name" value="Periplasmic binding protein-like II"/>
    <property type="match status" value="1"/>
</dbReference>
<dbReference type="PANTHER" id="PTHR31528:SF15">
    <property type="entry name" value="RIBOFLAVIN-BINDING PROTEIN RIBY"/>
    <property type="match status" value="1"/>
</dbReference>
<organism evidence="2 3">
    <name type="scientific">Paraburkholderia kirstenboschensis</name>
    <dbReference type="NCBI Taxonomy" id="1245436"/>
    <lineage>
        <taxon>Bacteria</taxon>
        <taxon>Pseudomonadati</taxon>
        <taxon>Pseudomonadota</taxon>
        <taxon>Betaproteobacteria</taxon>
        <taxon>Burkholderiales</taxon>
        <taxon>Burkholderiaceae</taxon>
        <taxon>Paraburkholderia</taxon>
    </lineage>
</organism>
<proteinExistence type="predicted"/>
<sequence length="385" mass="41071">MDDTGQKGPTSARLMPDLFRFAIPLLSELEAMKRHTFSAVGSDSATSVVPRLGRVLLATLSAFGFVHSAAAASLQPIEFSEAVHNLGYIDLYVAQHAKLFEKHGLTIHLTAAGGDTQAFAAVLGKTAQFAVGDPTMVEMSRERGGPGMVVGTLVQRAHYFGVSKTVARITDPKAFKGLTLVTSPDPNTEYSVTKKLLQDNGLKVGTDAKIVEVTPGTEIGAMLAGRADIAFAQQPMVAAAMAQGAKVVFDFSSYMGPFCNTGIMVLPEYAMAHPEVVQSLVDALEEAARLTYAKPDYAKEVARAEFPDLPPDVVNKAIDMELQYKIPAQTLPVDRQQWDKLISMQKYLGNVQGTLAYSDVIDNTFSNKAAKTAAAGAGVTVAVSK</sequence>
<evidence type="ECO:0000259" key="1">
    <source>
        <dbReference type="Pfam" id="PF09084"/>
    </source>
</evidence>
<dbReference type="PANTHER" id="PTHR31528">
    <property type="entry name" value="4-AMINO-5-HYDROXYMETHYL-2-METHYLPYRIMIDINE PHOSPHATE SYNTHASE THI11-RELATED"/>
    <property type="match status" value="1"/>
</dbReference>
<protein>
    <submittedName>
        <fullName evidence="2">ABC transporter substrate-binding protein</fullName>
    </submittedName>
</protein>
<dbReference type="EMBL" id="CP136511">
    <property type="protein sequence ID" value="WOD13560.1"/>
    <property type="molecule type" value="Genomic_DNA"/>
</dbReference>
<reference evidence="2 3" key="1">
    <citation type="submission" date="2023-10" db="EMBL/GenBank/DDBJ databases">
        <title>Surface-active antibiotics is a multifunctional adaptation for post-fire microbes.</title>
        <authorList>
            <person name="Liu M.D."/>
            <person name="Du Y."/>
            <person name="Koupaei S.K."/>
            <person name="Kim N.R."/>
            <person name="Zhang W."/>
            <person name="Traxler M.F."/>
        </authorList>
    </citation>
    <scope>NUCLEOTIDE SEQUENCE [LARGE SCALE GENOMIC DNA]</scope>
    <source>
        <strain evidence="2 3">F3</strain>
    </source>
</reference>
<dbReference type="Gene3D" id="3.40.190.10">
    <property type="entry name" value="Periplasmic binding protein-like II"/>
    <property type="match status" value="2"/>
</dbReference>
<feature type="domain" description="SsuA/THI5-like" evidence="1">
    <location>
        <begin position="89"/>
        <end position="298"/>
    </location>
</feature>
<evidence type="ECO:0000313" key="3">
    <source>
        <dbReference type="Proteomes" id="UP001302652"/>
    </source>
</evidence>
<dbReference type="Proteomes" id="UP001302652">
    <property type="component" value="Chromosome 3"/>
</dbReference>
<keyword evidence="3" id="KW-1185">Reference proteome</keyword>
<evidence type="ECO:0000313" key="2">
    <source>
        <dbReference type="EMBL" id="WOD13560.1"/>
    </source>
</evidence>
<dbReference type="InterPro" id="IPR015168">
    <property type="entry name" value="SsuA/THI5"/>
</dbReference>
<dbReference type="RefSeq" id="WP_317015125.1">
    <property type="nucleotide sequence ID" value="NZ_CP136511.1"/>
</dbReference>
<accession>A0ABZ0E9B1</accession>
<gene>
    <name evidence="2" type="ORF">RW095_06045</name>
</gene>
<name>A0ABZ0E9B1_9BURK</name>
<dbReference type="InterPro" id="IPR027939">
    <property type="entry name" value="NMT1/THI5"/>
</dbReference>